<dbReference type="GO" id="GO:0097367">
    <property type="term" value="F:carbohydrate derivative binding"/>
    <property type="evidence" value="ECO:0007669"/>
    <property type="project" value="InterPro"/>
</dbReference>
<dbReference type="InterPro" id="IPR046348">
    <property type="entry name" value="SIS_dom_sf"/>
</dbReference>
<proteinExistence type="predicted"/>
<protein>
    <submittedName>
        <fullName evidence="2">D-sedoheptulose 7-phosphate isomerase</fullName>
    </submittedName>
</protein>
<dbReference type="EMBL" id="FNVO01000009">
    <property type="protein sequence ID" value="SEG68696.1"/>
    <property type="molecule type" value="Genomic_DNA"/>
</dbReference>
<dbReference type="RefSeq" id="WP_103939475.1">
    <property type="nucleotide sequence ID" value="NZ_FNVO01000009.1"/>
</dbReference>
<dbReference type="InterPro" id="IPR035461">
    <property type="entry name" value="GmhA/DiaA"/>
</dbReference>
<dbReference type="GO" id="GO:0016853">
    <property type="term" value="F:isomerase activity"/>
    <property type="evidence" value="ECO:0007669"/>
    <property type="project" value="UniProtKB-KW"/>
</dbReference>
<dbReference type="GO" id="GO:1901135">
    <property type="term" value="P:carbohydrate derivative metabolic process"/>
    <property type="evidence" value="ECO:0007669"/>
    <property type="project" value="InterPro"/>
</dbReference>
<dbReference type="OrthoDB" id="9781311at2"/>
<dbReference type="PANTHER" id="PTHR30390">
    <property type="entry name" value="SEDOHEPTULOSE 7-PHOSPHATE ISOMERASE / DNAA INITIATOR-ASSOCIATING FACTOR FOR REPLICATION INITIATION"/>
    <property type="match status" value="1"/>
</dbReference>
<dbReference type="AlphaFoldDB" id="A0A1H6C8J7"/>
<organism evidence="2 3">
    <name type="scientific">Thermomonospora echinospora</name>
    <dbReference type="NCBI Taxonomy" id="1992"/>
    <lineage>
        <taxon>Bacteria</taxon>
        <taxon>Bacillati</taxon>
        <taxon>Actinomycetota</taxon>
        <taxon>Actinomycetes</taxon>
        <taxon>Streptosporangiales</taxon>
        <taxon>Thermomonosporaceae</taxon>
        <taxon>Thermomonospora</taxon>
    </lineage>
</organism>
<dbReference type="PROSITE" id="PS51464">
    <property type="entry name" value="SIS"/>
    <property type="match status" value="1"/>
</dbReference>
<reference evidence="3" key="1">
    <citation type="submission" date="2016-10" db="EMBL/GenBank/DDBJ databases">
        <authorList>
            <person name="Varghese N."/>
            <person name="Submissions S."/>
        </authorList>
    </citation>
    <scope>NUCLEOTIDE SEQUENCE [LARGE SCALE GENOMIC DNA]</scope>
    <source>
        <strain evidence="3">DSM 43163</strain>
    </source>
</reference>
<dbReference type="Gene3D" id="3.40.50.10490">
    <property type="entry name" value="Glucose-6-phosphate isomerase like protein, domain 1"/>
    <property type="match status" value="1"/>
</dbReference>
<dbReference type="Proteomes" id="UP000236723">
    <property type="component" value="Unassembled WGS sequence"/>
</dbReference>
<keyword evidence="2" id="KW-0413">Isomerase</keyword>
<evidence type="ECO:0000313" key="3">
    <source>
        <dbReference type="Proteomes" id="UP000236723"/>
    </source>
</evidence>
<sequence>MERRSAADLVRDAFVRRTAPGRGLAEDAEAVARACHDMARRFHRGGRLLVFGEGSAAADAQHVAVEFVHPVLVGRRALPAVSLAGDAATLTAIAGSQGLDAVFSAQLRLLASPADIALGLSADGRCASVLRGLETAAELGALTVALVGGDGGDIARGGVVEHCLIARSADPCVVKEIHVTTYHLLWELVHVFFDQSGLLEPEAVQ</sequence>
<evidence type="ECO:0000313" key="2">
    <source>
        <dbReference type="EMBL" id="SEG68696.1"/>
    </source>
</evidence>
<evidence type="ECO:0000259" key="1">
    <source>
        <dbReference type="PROSITE" id="PS51464"/>
    </source>
</evidence>
<dbReference type="SUPFAM" id="SSF53697">
    <property type="entry name" value="SIS domain"/>
    <property type="match status" value="1"/>
</dbReference>
<accession>A0A1H6C8J7</accession>
<feature type="domain" description="SIS" evidence="1">
    <location>
        <begin position="38"/>
        <end position="198"/>
    </location>
</feature>
<dbReference type="Pfam" id="PF13580">
    <property type="entry name" value="SIS_2"/>
    <property type="match status" value="1"/>
</dbReference>
<dbReference type="InterPro" id="IPR001347">
    <property type="entry name" value="SIS_dom"/>
</dbReference>
<dbReference type="InterPro" id="IPR050099">
    <property type="entry name" value="SIS_GmhA/DiaA_subfam"/>
</dbReference>
<gene>
    <name evidence="2" type="ORF">SAMN04489712_10913</name>
</gene>
<dbReference type="CDD" id="cd05006">
    <property type="entry name" value="SIS_GmhA"/>
    <property type="match status" value="1"/>
</dbReference>
<name>A0A1H6C8J7_9ACTN</name>
<keyword evidence="3" id="KW-1185">Reference proteome</keyword>